<dbReference type="STRING" id="1884432.SAMN05518683_108154"/>
<proteinExistence type="predicted"/>
<evidence type="ECO:0000313" key="2">
    <source>
        <dbReference type="Proteomes" id="UP000198892"/>
    </source>
</evidence>
<dbReference type="EMBL" id="FOXD01000008">
    <property type="protein sequence ID" value="SFP69224.1"/>
    <property type="molecule type" value="Genomic_DNA"/>
</dbReference>
<evidence type="ECO:0000313" key="1">
    <source>
        <dbReference type="EMBL" id="SFP69224.1"/>
    </source>
</evidence>
<dbReference type="RefSeq" id="WP_093336901.1">
    <property type="nucleotide sequence ID" value="NZ_FOXD01000008.1"/>
</dbReference>
<accession>A0A1I5SEQ6</accession>
<protein>
    <submittedName>
        <fullName evidence="1">Uncharacterized protein</fullName>
    </submittedName>
</protein>
<gene>
    <name evidence="1" type="ORF">SAMN05518683_108154</name>
</gene>
<organism evidence="1 2">
    <name type="scientific">Salibacterium halotolerans</name>
    <dbReference type="NCBI Taxonomy" id="1884432"/>
    <lineage>
        <taxon>Bacteria</taxon>
        <taxon>Bacillati</taxon>
        <taxon>Bacillota</taxon>
        <taxon>Bacilli</taxon>
        <taxon>Bacillales</taxon>
        <taxon>Bacillaceae</taxon>
    </lineage>
</organism>
<dbReference type="OrthoDB" id="9982171at2"/>
<keyword evidence="2" id="KW-1185">Reference proteome</keyword>
<name>A0A1I5SEQ6_9BACI</name>
<reference evidence="2" key="1">
    <citation type="submission" date="2016-10" db="EMBL/GenBank/DDBJ databases">
        <authorList>
            <person name="Varghese N."/>
            <person name="Submissions S."/>
        </authorList>
    </citation>
    <scope>NUCLEOTIDE SEQUENCE [LARGE SCALE GENOMIC DNA]</scope>
    <source>
        <strain evidence="2">S7</strain>
    </source>
</reference>
<sequence>MRITVVLVVMALVYEALGRMIIGKERRKIKDTTGKKVYLIGISIMAAGGLCDYFHCPAI</sequence>
<dbReference type="Proteomes" id="UP000198892">
    <property type="component" value="Unassembled WGS sequence"/>
</dbReference>
<dbReference type="AlphaFoldDB" id="A0A1I5SEQ6"/>